<accession>A0A9D1J4A1</accession>
<dbReference type="Gene3D" id="1.10.10.10">
    <property type="entry name" value="Winged helix-like DNA-binding domain superfamily/Winged helix DNA-binding domain"/>
    <property type="match status" value="1"/>
</dbReference>
<evidence type="ECO:0000313" key="2">
    <source>
        <dbReference type="Proteomes" id="UP000824241"/>
    </source>
</evidence>
<evidence type="ECO:0000313" key="1">
    <source>
        <dbReference type="EMBL" id="HIR60263.1"/>
    </source>
</evidence>
<name>A0A9D1J4A1_9FIRM</name>
<reference evidence="1" key="2">
    <citation type="journal article" date="2021" name="PeerJ">
        <title>Extensive microbial diversity within the chicken gut microbiome revealed by metagenomics and culture.</title>
        <authorList>
            <person name="Gilroy R."/>
            <person name="Ravi A."/>
            <person name="Getino M."/>
            <person name="Pursley I."/>
            <person name="Horton D.L."/>
            <person name="Alikhan N.F."/>
            <person name="Baker D."/>
            <person name="Gharbi K."/>
            <person name="Hall N."/>
            <person name="Watson M."/>
            <person name="Adriaenssens E.M."/>
            <person name="Foster-Nyarko E."/>
            <person name="Jarju S."/>
            <person name="Secka A."/>
            <person name="Antonio M."/>
            <person name="Oren A."/>
            <person name="Chaudhuri R.R."/>
            <person name="La Ragione R."/>
            <person name="Hildebrand F."/>
            <person name="Pallen M.J."/>
        </authorList>
    </citation>
    <scope>NUCLEOTIDE SEQUENCE</scope>
    <source>
        <strain evidence="1">CHK189-12415</strain>
    </source>
</reference>
<dbReference type="EMBL" id="DVHA01000051">
    <property type="protein sequence ID" value="HIR60263.1"/>
    <property type="molecule type" value="Genomic_DNA"/>
</dbReference>
<gene>
    <name evidence="1" type="ORF">IAB37_01630</name>
</gene>
<sequence>QCARCDHCETLSFWQGLDEVINRYVDQFTLQDLLNECKEQEEAAGQADTAL</sequence>
<protein>
    <submittedName>
        <fullName evidence="1">Rrf2 family transcriptional regulator</fullName>
    </submittedName>
</protein>
<dbReference type="AlphaFoldDB" id="A0A9D1J4A1"/>
<organism evidence="1 2">
    <name type="scientific">Candidatus Faecivivens stercoravium</name>
    <dbReference type="NCBI Taxonomy" id="2840803"/>
    <lineage>
        <taxon>Bacteria</taxon>
        <taxon>Bacillati</taxon>
        <taxon>Bacillota</taxon>
        <taxon>Clostridia</taxon>
        <taxon>Eubacteriales</taxon>
        <taxon>Oscillospiraceae</taxon>
        <taxon>Oscillospiraceae incertae sedis</taxon>
        <taxon>Candidatus Faecivivens</taxon>
    </lineage>
</organism>
<dbReference type="InterPro" id="IPR036388">
    <property type="entry name" value="WH-like_DNA-bd_sf"/>
</dbReference>
<comment type="caution">
    <text evidence="1">The sequence shown here is derived from an EMBL/GenBank/DDBJ whole genome shotgun (WGS) entry which is preliminary data.</text>
</comment>
<proteinExistence type="predicted"/>
<feature type="non-terminal residue" evidence="1">
    <location>
        <position position="1"/>
    </location>
</feature>
<dbReference type="Proteomes" id="UP000824241">
    <property type="component" value="Unassembled WGS sequence"/>
</dbReference>
<reference evidence="1" key="1">
    <citation type="submission" date="2020-10" db="EMBL/GenBank/DDBJ databases">
        <authorList>
            <person name="Gilroy R."/>
        </authorList>
    </citation>
    <scope>NUCLEOTIDE SEQUENCE</scope>
    <source>
        <strain evidence="1">CHK189-12415</strain>
    </source>
</reference>